<reference evidence="4" key="1">
    <citation type="journal article" date="2020" name="PLoS Negl. Trop. Dis.">
        <title>High-quality nuclear genome for Sarcoptes scabiei-A critical resource for a neglected parasite.</title>
        <authorList>
            <person name="Korhonen P.K."/>
            <person name="Gasser R.B."/>
            <person name="Ma G."/>
            <person name="Wang T."/>
            <person name="Stroehlein A.J."/>
            <person name="Young N.D."/>
            <person name="Ang C.S."/>
            <person name="Fernando D.D."/>
            <person name="Lu H.C."/>
            <person name="Taylor S."/>
            <person name="Reynolds S.L."/>
            <person name="Mofiz E."/>
            <person name="Najaraj S.H."/>
            <person name="Gowda H."/>
            <person name="Madugundu A."/>
            <person name="Renuse S."/>
            <person name="Holt D."/>
            <person name="Pandey A."/>
            <person name="Papenfuss A.T."/>
            <person name="Fischer K."/>
        </authorList>
    </citation>
    <scope>NUCLEOTIDE SEQUENCE [LARGE SCALE GENOMIC DNA]</scope>
</reference>
<gene>
    <name evidence="2" type="ORF">SSS_2331</name>
</gene>
<reference evidence="2" key="2">
    <citation type="submission" date="2020-01" db="EMBL/GenBank/DDBJ databases">
        <authorList>
            <person name="Korhonen P.K.K."/>
            <person name="Guangxu M.G."/>
            <person name="Wang T.W."/>
            <person name="Stroehlein A.J.S."/>
            <person name="Young N.D."/>
            <person name="Ang C.-S.A."/>
            <person name="Fernando D.W.F."/>
            <person name="Lu H.L."/>
            <person name="Taylor S.T."/>
            <person name="Ehtesham M.E.M."/>
            <person name="Najaraj S.H.N."/>
            <person name="Harsha G.H.G."/>
            <person name="Madugundu A.M."/>
            <person name="Renuse S.R."/>
            <person name="Holt D.H."/>
            <person name="Pandey A.P."/>
            <person name="Papenfuss A.P."/>
            <person name="Gasser R.B.G."/>
            <person name="Fischer K.F."/>
        </authorList>
    </citation>
    <scope>NUCLEOTIDE SEQUENCE</scope>
    <source>
        <strain evidence="2">SSS_KF_BRIS2020</strain>
    </source>
</reference>
<evidence type="ECO:0000313" key="3">
    <source>
        <dbReference type="EnsemblMetazoa" id="KAF7491186.1"/>
    </source>
</evidence>
<keyword evidence="1" id="KW-1133">Transmembrane helix</keyword>
<sequence length="393" mass="47037">ESFNFIIFIHQNIEFHKADEFKDEFYGELDQNFDEIKHKFYADLSDGGDSMKDSRKKDKKVINSIYQNNDCFRKILDLHRRIGKSIIFRFKKYTVNEKNFESNFKIIFNVFRYQIDEFEDYLNQLDEILKEILTTNQTQIKSATEFCSNLHRIEAIIASFVKNSEISSLSNKNFWRTLIEKTIILRFNVEKIIQWLPITIFFISQFLLLLFYFKVGLTKCLILVLMNLIVFGSLFHYYLKCKMNDPEFNPTPLEFILHFFVEIFCNLHTKFFKTIGTNLNIDNYGFFSSFSIKILISIVIVLIFPTFFTFLRDLLHLFCFFDSGSIQNQQNNSEIIPSTRTTHINNYYFFQNQMKSIGSDRYSLHGTQSRQRNFEYIEENEEEENYFSASEEY</sequence>
<feature type="non-terminal residue" evidence="2">
    <location>
        <position position="393"/>
    </location>
</feature>
<keyword evidence="4" id="KW-1185">Reference proteome</keyword>
<proteinExistence type="predicted"/>
<protein>
    <submittedName>
        <fullName evidence="2 3">Uncharacterized protein</fullName>
    </submittedName>
</protein>
<evidence type="ECO:0000313" key="2">
    <source>
        <dbReference type="EMBL" id="KAF7491186.1"/>
    </source>
</evidence>
<feature type="transmembrane region" description="Helical" evidence="1">
    <location>
        <begin position="290"/>
        <end position="311"/>
    </location>
</feature>
<dbReference type="Proteomes" id="UP000070412">
    <property type="component" value="Unassembled WGS sequence"/>
</dbReference>
<evidence type="ECO:0000313" key="4">
    <source>
        <dbReference type="Proteomes" id="UP000070412"/>
    </source>
</evidence>
<name>A0A834R6X2_SARSC</name>
<dbReference type="EnsemblMetazoa" id="SSS_2331s_mrna">
    <property type="protein sequence ID" value="KAF7491186.1"/>
    <property type="gene ID" value="SSS_2331"/>
</dbReference>
<keyword evidence="1" id="KW-0812">Transmembrane</keyword>
<dbReference type="AlphaFoldDB" id="A0A834R6X2"/>
<feature type="transmembrane region" description="Helical" evidence="1">
    <location>
        <begin position="192"/>
        <end position="213"/>
    </location>
</feature>
<feature type="transmembrane region" description="Helical" evidence="1">
    <location>
        <begin position="220"/>
        <end position="239"/>
    </location>
</feature>
<evidence type="ECO:0000256" key="1">
    <source>
        <dbReference type="SAM" id="Phobius"/>
    </source>
</evidence>
<organism evidence="2">
    <name type="scientific">Sarcoptes scabiei</name>
    <name type="common">Itch mite</name>
    <name type="synonym">Acarus scabiei</name>
    <dbReference type="NCBI Taxonomy" id="52283"/>
    <lineage>
        <taxon>Eukaryota</taxon>
        <taxon>Metazoa</taxon>
        <taxon>Ecdysozoa</taxon>
        <taxon>Arthropoda</taxon>
        <taxon>Chelicerata</taxon>
        <taxon>Arachnida</taxon>
        <taxon>Acari</taxon>
        <taxon>Acariformes</taxon>
        <taxon>Sarcoptiformes</taxon>
        <taxon>Astigmata</taxon>
        <taxon>Psoroptidia</taxon>
        <taxon>Sarcoptoidea</taxon>
        <taxon>Sarcoptidae</taxon>
        <taxon>Sarcoptinae</taxon>
        <taxon>Sarcoptes</taxon>
    </lineage>
</organism>
<reference evidence="3" key="3">
    <citation type="submission" date="2022-06" db="UniProtKB">
        <authorList>
            <consortium name="EnsemblMetazoa"/>
        </authorList>
    </citation>
    <scope>IDENTIFICATION</scope>
</reference>
<accession>A0A834R6X2</accession>
<keyword evidence="1" id="KW-0472">Membrane</keyword>
<dbReference type="EMBL" id="WVUK01000060">
    <property type="protein sequence ID" value="KAF7491186.1"/>
    <property type="molecule type" value="Genomic_DNA"/>
</dbReference>